<keyword evidence="1" id="KW-0812">Transmembrane</keyword>
<dbReference type="Proteomes" id="UP000663069">
    <property type="component" value="Chromosome"/>
</dbReference>
<name>A0ABX6UYJ0_9PAST</name>
<dbReference type="Gene3D" id="1.20.58.760">
    <property type="entry name" value="Peptidase M41"/>
    <property type="match status" value="1"/>
</dbReference>
<organism evidence="2 3">
    <name type="scientific">Rodentibacter haemolyticus</name>
    <dbReference type="NCBI Taxonomy" id="2778911"/>
    <lineage>
        <taxon>Bacteria</taxon>
        <taxon>Pseudomonadati</taxon>
        <taxon>Pseudomonadota</taxon>
        <taxon>Gammaproteobacteria</taxon>
        <taxon>Pasteurellales</taxon>
        <taxon>Pasteurellaceae</taxon>
        <taxon>Rodentibacter</taxon>
    </lineage>
</organism>
<gene>
    <name evidence="2" type="ORF">IHV77_01665</name>
</gene>
<evidence type="ECO:0000256" key="1">
    <source>
        <dbReference type="SAM" id="Phobius"/>
    </source>
</evidence>
<feature type="transmembrane region" description="Helical" evidence="1">
    <location>
        <begin position="73"/>
        <end position="91"/>
    </location>
</feature>
<dbReference type="SUPFAM" id="SSF140990">
    <property type="entry name" value="FtsH protease domain-like"/>
    <property type="match status" value="1"/>
</dbReference>
<protein>
    <recommendedName>
        <fullName evidence="4">Peptidase M41 domain-containing protein</fullName>
    </recommendedName>
</protein>
<evidence type="ECO:0008006" key="4">
    <source>
        <dbReference type="Google" id="ProtNLM"/>
    </source>
</evidence>
<reference evidence="2 3" key="1">
    <citation type="submission" date="2020-10" db="EMBL/GenBank/DDBJ databases">
        <title>Genome Sequencing of Rodentibacter spp. strain DSM111151.</title>
        <authorList>
            <person name="Benga L."/>
            <person name="Lautwein T."/>
        </authorList>
    </citation>
    <scope>NUCLEOTIDE SEQUENCE [LARGE SCALE GENOMIC DNA]</scope>
    <source>
        <strain evidence="2 3">DSM 111151</strain>
    </source>
</reference>
<feature type="transmembrane region" description="Helical" evidence="1">
    <location>
        <begin position="21"/>
        <end position="42"/>
    </location>
</feature>
<keyword evidence="3" id="KW-1185">Reference proteome</keyword>
<evidence type="ECO:0000313" key="2">
    <source>
        <dbReference type="EMBL" id="QPB42859.1"/>
    </source>
</evidence>
<accession>A0ABX6UYJ0</accession>
<evidence type="ECO:0000313" key="3">
    <source>
        <dbReference type="Proteomes" id="UP000663069"/>
    </source>
</evidence>
<dbReference type="RefSeq" id="WP_194812436.1">
    <property type="nucleotide sequence ID" value="NZ_CP063056.1"/>
</dbReference>
<keyword evidence="1" id="KW-0472">Membrane</keyword>
<sequence>MFKIPLFSHLRGHIFPFIRQVVLMTINAVVSSFALYGFFWLYRFSPESFETTLSELTAIKPNTAEYRQYFTDLYRFCFSFAVFLVLAEKIVRFFCSIFRQKEYEQGRAYGGGIVIHRKMTPKDIQYVGAHEAGHLLVYAALGQLPPSMKVEVKEQTDETTSLGYVSAFVSKRVTQSRLFIEWEMLTLLAGREGESILLQDNSLGSISDNCEWFNFAGVYLKNYFEDIFYIEPLSQFEFNANEEKLNALKAKQTQLLQTFFSLNLPIYKQLTSMLIEKKILYGDEIIQFFQQVNITFPEDFPFPFGRFEKFSDKWRLVEEYDEIKHIVDKRLGQNS</sequence>
<dbReference type="InterPro" id="IPR037219">
    <property type="entry name" value="Peptidase_M41-like"/>
</dbReference>
<proteinExistence type="predicted"/>
<dbReference type="EMBL" id="CP063056">
    <property type="protein sequence ID" value="QPB42859.1"/>
    <property type="molecule type" value="Genomic_DNA"/>
</dbReference>
<keyword evidence="1" id="KW-1133">Transmembrane helix</keyword>